<sequence>MRGVHIVEHDDSRGCKTTFQFTTTLEKSGHKAGTECRLHQVVLEKHSNAADANAAFKRFLSNVFLPAGYPHSVSPGKSSSLFSPGLVFAIGADSFTRLFTIWNAAQACCSSLASLLASRAVLEGFGVGKQSASATDAILVTVAQDVVSRLTTIIFAYWLGTSLFPEAKTYRFLADILNDMAIVLDVLSPQLDKFVHAFTGRDFGSGIRVTALCLSGSFRALCGIVAGGSKAAVTMHFASDSVIGSGDIGDLNAKDSSKETVLALLGLLLGFVILPYVNTTRTTHTLLAFLLAAHLGANFAAVRGLTMRTLNRQRACIAWSNFRALERGNVGEDLLHPERISRHERIFISPSRIRDGNSGTIIGRCTIGCSLSSLLRIDAETSVERLTEVSIHELVDLFKDERYALWCSRQSRHRSPDISIALKAGHTPIDHLRGWLHACEIARLIATDGETTERGEIHYIRAAHREVDRLFGKFTNVMRHHGWKIDEGTLVVGLPPILSFDIDCGPKGSPEGRP</sequence>
<organism evidence="1 2">
    <name type="scientific">Thelephora ganbajun</name>
    <name type="common">Ganba fungus</name>
    <dbReference type="NCBI Taxonomy" id="370292"/>
    <lineage>
        <taxon>Eukaryota</taxon>
        <taxon>Fungi</taxon>
        <taxon>Dikarya</taxon>
        <taxon>Basidiomycota</taxon>
        <taxon>Agaricomycotina</taxon>
        <taxon>Agaricomycetes</taxon>
        <taxon>Thelephorales</taxon>
        <taxon>Thelephoraceae</taxon>
        <taxon>Thelephora</taxon>
    </lineage>
</organism>
<dbReference type="EMBL" id="MU117963">
    <property type="protein sequence ID" value="KAF9653734.1"/>
    <property type="molecule type" value="Genomic_DNA"/>
</dbReference>
<reference evidence="1" key="1">
    <citation type="submission" date="2019-10" db="EMBL/GenBank/DDBJ databases">
        <authorList>
            <consortium name="DOE Joint Genome Institute"/>
            <person name="Kuo A."/>
            <person name="Miyauchi S."/>
            <person name="Kiss E."/>
            <person name="Drula E."/>
            <person name="Kohler A."/>
            <person name="Sanchez-Garcia M."/>
            <person name="Andreopoulos B."/>
            <person name="Barry K.W."/>
            <person name="Bonito G."/>
            <person name="Buee M."/>
            <person name="Carver A."/>
            <person name="Chen C."/>
            <person name="Cichocki N."/>
            <person name="Clum A."/>
            <person name="Culley D."/>
            <person name="Crous P.W."/>
            <person name="Fauchery L."/>
            <person name="Girlanda M."/>
            <person name="Hayes R."/>
            <person name="Keri Z."/>
            <person name="Labutti K."/>
            <person name="Lipzen A."/>
            <person name="Lombard V."/>
            <person name="Magnuson J."/>
            <person name="Maillard F."/>
            <person name="Morin E."/>
            <person name="Murat C."/>
            <person name="Nolan M."/>
            <person name="Ohm R."/>
            <person name="Pangilinan J."/>
            <person name="Pereira M."/>
            <person name="Perotto S."/>
            <person name="Peter M."/>
            <person name="Riley R."/>
            <person name="Sitrit Y."/>
            <person name="Stielow B."/>
            <person name="Szollosi G."/>
            <person name="Zifcakova L."/>
            <person name="Stursova M."/>
            <person name="Spatafora J.W."/>
            <person name="Tedersoo L."/>
            <person name="Vaario L.-M."/>
            <person name="Yamada A."/>
            <person name="Yan M."/>
            <person name="Wang P."/>
            <person name="Xu J."/>
            <person name="Bruns T."/>
            <person name="Baldrian P."/>
            <person name="Vilgalys R."/>
            <person name="Henrissat B."/>
            <person name="Grigoriev I.V."/>
            <person name="Hibbett D."/>
            <person name="Nagy L.G."/>
            <person name="Martin F.M."/>
        </authorList>
    </citation>
    <scope>NUCLEOTIDE SEQUENCE</scope>
    <source>
        <strain evidence="1">P2</strain>
    </source>
</reference>
<gene>
    <name evidence="1" type="ORF">BDM02DRAFT_3125665</name>
</gene>
<evidence type="ECO:0000313" key="1">
    <source>
        <dbReference type="EMBL" id="KAF9653734.1"/>
    </source>
</evidence>
<accession>A0ACB6ZVX2</accession>
<evidence type="ECO:0000313" key="2">
    <source>
        <dbReference type="Proteomes" id="UP000886501"/>
    </source>
</evidence>
<dbReference type="Proteomes" id="UP000886501">
    <property type="component" value="Unassembled WGS sequence"/>
</dbReference>
<reference evidence="1" key="2">
    <citation type="journal article" date="2020" name="Nat. Commun.">
        <title>Large-scale genome sequencing of mycorrhizal fungi provides insights into the early evolution of symbiotic traits.</title>
        <authorList>
            <person name="Miyauchi S."/>
            <person name="Kiss E."/>
            <person name="Kuo A."/>
            <person name="Drula E."/>
            <person name="Kohler A."/>
            <person name="Sanchez-Garcia M."/>
            <person name="Morin E."/>
            <person name="Andreopoulos B."/>
            <person name="Barry K.W."/>
            <person name="Bonito G."/>
            <person name="Buee M."/>
            <person name="Carver A."/>
            <person name="Chen C."/>
            <person name="Cichocki N."/>
            <person name="Clum A."/>
            <person name="Culley D."/>
            <person name="Crous P.W."/>
            <person name="Fauchery L."/>
            <person name="Girlanda M."/>
            <person name="Hayes R.D."/>
            <person name="Keri Z."/>
            <person name="LaButti K."/>
            <person name="Lipzen A."/>
            <person name="Lombard V."/>
            <person name="Magnuson J."/>
            <person name="Maillard F."/>
            <person name="Murat C."/>
            <person name="Nolan M."/>
            <person name="Ohm R.A."/>
            <person name="Pangilinan J."/>
            <person name="Pereira M.F."/>
            <person name="Perotto S."/>
            <person name="Peter M."/>
            <person name="Pfister S."/>
            <person name="Riley R."/>
            <person name="Sitrit Y."/>
            <person name="Stielow J.B."/>
            <person name="Szollosi G."/>
            <person name="Zifcakova L."/>
            <person name="Stursova M."/>
            <person name="Spatafora J.W."/>
            <person name="Tedersoo L."/>
            <person name="Vaario L.M."/>
            <person name="Yamada A."/>
            <person name="Yan M."/>
            <person name="Wang P."/>
            <person name="Xu J."/>
            <person name="Bruns T."/>
            <person name="Baldrian P."/>
            <person name="Vilgalys R."/>
            <person name="Dunand C."/>
            <person name="Henrissat B."/>
            <person name="Grigoriev I.V."/>
            <person name="Hibbett D."/>
            <person name="Nagy L.G."/>
            <person name="Martin F.M."/>
        </authorList>
    </citation>
    <scope>NUCLEOTIDE SEQUENCE</scope>
    <source>
        <strain evidence="1">P2</strain>
    </source>
</reference>
<protein>
    <submittedName>
        <fullName evidence="1">DUF647-domain-containing protein</fullName>
    </submittedName>
</protein>
<keyword evidence="2" id="KW-1185">Reference proteome</keyword>
<proteinExistence type="predicted"/>
<comment type="caution">
    <text evidence="1">The sequence shown here is derived from an EMBL/GenBank/DDBJ whole genome shotgun (WGS) entry which is preliminary data.</text>
</comment>
<name>A0ACB6ZVX2_THEGA</name>